<evidence type="ECO:0000256" key="2">
    <source>
        <dbReference type="ARBA" id="ARBA00023015"/>
    </source>
</evidence>
<feature type="compositionally biased region" description="Acidic residues" evidence="5">
    <location>
        <begin position="121"/>
        <end position="130"/>
    </location>
</feature>
<dbReference type="PANTHER" id="PTHR48068:SF4">
    <property type="entry name" value="TATA-BOX BINDING PROTEIN ASSOCIATED FACTOR 9"/>
    <property type="match status" value="1"/>
</dbReference>
<dbReference type="EMBL" id="CAJHUC010000760">
    <property type="protein sequence ID" value="CAD7698092.1"/>
    <property type="molecule type" value="Genomic_DNA"/>
</dbReference>
<gene>
    <name evidence="6" type="ORF">OSTQU699_LOCUS3453</name>
</gene>
<evidence type="ECO:0000313" key="7">
    <source>
        <dbReference type="Proteomes" id="UP000708148"/>
    </source>
</evidence>
<dbReference type="PANTHER" id="PTHR48068">
    <property type="entry name" value="TAF9 RNA POLYMERASE II, TATA BOX-BINDING PROTEIN (TBP)-ASSOCIATED FACTOR"/>
    <property type="match status" value="1"/>
</dbReference>
<dbReference type="GO" id="GO:0000124">
    <property type="term" value="C:SAGA complex"/>
    <property type="evidence" value="ECO:0007669"/>
    <property type="project" value="TreeGrafter"/>
</dbReference>
<proteinExistence type="predicted"/>
<dbReference type="InterPro" id="IPR051431">
    <property type="entry name" value="TFIID_subunit_9"/>
</dbReference>
<dbReference type="GO" id="GO:0005669">
    <property type="term" value="C:transcription factor TFIID complex"/>
    <property type="evidence" value="ECO:0007669"/>
    <property type="project" value="TreeGrafter"/>
</dbReference>
<keyword evidence="7" id="KW-1185">Reference proteome</keyword>
<dbReference type="OrthoDB" id="341924at2759"/>
<keyword evidence="3" id="KW-0804">Transcription</keyword>
<dbReference type="Pfam" id="PF02291">
    <property type="entry name" value="TFIID-31kDa"/>
    <property type="match status" value="1"/>
</dbReference>
<keyword evidence="2" id="KW-0805">Transcription regulation</keyword>
<evidence type="ECO:0000256" key="3">
    <source>
        <dbReference type="ARBA" id="ARBA00023163"/>
    </source>
</evidence>
<dbReference type="AlphaFoldDB" id="A0A8S1J3J3"/>
<sequence>MQLVSVQGVEANPGVVEHLVHFSHQAASKLATEAQGFTGSGEAVQKQHVDLAIDLGGHQYQTTGRSLQEIRKLAEEVNSAPIPPISDEPGHKLPPEEDCLLNRNYQVIAPADYVPPTISTSDEDDPEEAPAEGNGAGASTQDMEPEPSG</sequence>
<comment type="subcellular location">
    <subcellularLocation>
        <location evidence="1">Nucleus</location>
    </subcellularLocation>
</comment>
<dbReference type="GO" id="GO:0016251">
    <property type="term" value="F:RNA polymerase II general transcription initiation factor activity"/>
    <property type="evidence" value="ECO:0007669"/>
    <property type="project" value="TreeGrafter"/>
</dbReference>
<organism evidence="6 7">
    <name type="scientific">Ostreobium quekettii</name>
    <dbReference type="NCBI Taxonomy" id="121088"/>
    <lineage>
        <taxon>Eukaryota</taxon>
        <taxon>Viridiplantae</taxon>
        <taxon>Chlorophyta</taxon>
        <taxon>core chlorophytes</taxon>
        <taxon>Ulvophyceae</taxon>
        <taxon>TCBD clade</taxon>
        <taxon>Bryopsidales</taxon>
        <taxon>Ostreobineae</taxon>
        <taxon>Ostreobiaceae</taxon>
        <taxon>Ostreobium</taxon>
    </lineage>
</organism>
<dbReference type="GO" id="GO:0003713">
    <property type="term" value="F:transcription coactivator activity"/>
    <property type="evidence" value="ECO:0007669"/>
    <property type="project" value="TreeGrafter"/>
</dbReference>
<keyword evidence="4" id="KW-0539">Nucleus</keyword>
<protein>
    <submittedName>
        <fullName evidence="6">Uncharacterized protein</fullName>
    </submittedName>
</protein>
<dbReference type="Proteomes" id="UP000708148">
    <property type="component" value="Unassembled WGS sequence"/>
</dbReference>
<dbReference type="InterPro" id="IPR003162">
    <property type="entry name" value="TFIID-31"/>
</dbReference>
<dbReference type="GO" id="GO:0051123">
    <property type="term" value="P:RNA polymerase II preinitiation complex assembly"/>
    <property type="evidence" value="ECO:0007669"/>
    <property type="project" value="TreeGrafter"/>
</dbReference>
<evidence type="ECO:0000313" key="6">
    <source>
        <dbReference type="EMBL" id="CAD7698092.1"/>
    </source>
</evidence>
<evidence type="ECO:0000256" key="4">
    <source>
        <dbReference type="ARBA" id="ARBA00023242"/>
    </source>
</evidence>
<name>A0A8S1J3J3_9CHLO</name>
<reference evidence="6" key="1">
    <citation type="submission" date="2020-12" db="EMBL/GenBank/DDBJ databases">
        <authorList>
            <person name="Iha C."/>
        </authorList>
    </citation>
    <scope>NUCLEOTIDE SEQUENCE</scope>
</reference>
<evidence type="ECO:0000256" key="1">
    <source>
        <dbReference type="ARBA" id="ARBA00004123"/>
    </source>
</evidence>
<accession>A0A8S1J3J3</accession>
<evidence type="ECO:0000256" key="5">
    <source>
        <dbReference type="SAM" id="MobiDB-lite"/>
    </source>
</evidence>
<comment type="caution">
    <text evidence="6">The sequence shown here is derived from an EMBL/GenBank/DDBJ whole genome shotgun (WGS) entry which is preliminary data.</text>
</comment>
<feature type="region of interest" description="Disordered" evidence="5">
    <location>
        <begin position="113"/>
        <end position="149"/>
    </location>
</feature>